<sequence>MANNQSAHDNLPREPQSSHNCSADLSFRNGSQYSSLKTKFITDTNTLEVYSAAWWQSVKRCLEVPIDEITSLEGATYIPVLESGRGSDDARMTVDYMDFMVEHLSHWYKWPGDDVLAYATGRMQFATETDGEERSSTATIEYHANDFGSHPVRSLLTQTTQSIYERFKQQWPLQSPRCFSMVSDEL</sequence>
<evidence type="ECO:0000313" key="3">
    <source>
        <dbReference type="Proteomes" id="UP000693970"/>
    </source>
</evidence>
<evidence type="ECO:0000313" key="2">
    <source>
        <dbReference type="EMBL" id="KAG7371549.1"/>
    </source>
</evidence>
<reference evidence="2" key="1">
    <citation type="journal article" date="2021" name="Sci. Rep.">
        <title>Diploid genomic architecture of Nitzschia inconspicua, an elite biomass production diatom.</title>
        <authorList>
            <person name="Oliver A."/>
            <person name="Podell S."/>
            <person name="Pinowska A."/>
            <person name="Traller J.C."/>
            <person name="Smith S.R."/>
            <person name="McClure R."/>
            <person name="Beliaev A."/>
            <person name="Bohutskyi P."/>
            <person name="Hill E.A."/>
            <person name="Rabines A."/>
            <person name="Zheng H."/>
            <person name="Allen L.Z."/>
            <person name="Kuo A."/>
            <person name="Grigoriev I.V."/>
            <person name="Allen A.E."/>
            <person name="Hazlebeck D."/>
            <person name="Allen E.E."/>
        </authorList>
    </citation>
    <scope>NUCLEOTIDE SEQUENCE</scope>
    <source>
        <strain evidence="2">Hildebrandi</strain>
    </source>
</reference>
<protein>
    <submittedName>
        <fullName evidence="2">Uncharacterized protein</fullName>
    </submittedName>
</protein>
<evidence type="ECO:0000256" key="1">
    <source>
        <dbReference type="SAM" id="MobiDB-lite"/>
    </source>
</evidence>
<comment type="caution">
    <text evidence="2">The sequence shown here is derived from an EMBL/GenBank/DDBJ whole genome shotgun (WGS) entry which is preliminary data.</text>
</comment>
<dbReference type="OrthoDB" id="48161at2759"/>
<reference evidence="2" key="2">
    <citation type="submission" date="2021-04" db="EMBL/GenBank/DDBJ databases">
        <authorList>
            <person name="Podell S."/>
        </authorList>
    </citation>
    <scope>NUCLEOTIDE SEQUENCE</scope>
    <source>
        <strain evidence="2">Hildebrandi</strain>
    </source>
</reference>
<dbReference type="AlphaFoldDB" id="A0A9K3Q7Y8"/>
<name>A0A9K3Q7Y8_9STRA</name>
<gene>
    <name evidence="2" type="ORF">IV203_020119</name>
</gene>
<accession>A0A9K3Q7Y8</accession>
<organism evidence="2 3">
    <name type="scientific">Nitzschia inconspicua</name>
    <dbReference type="NCBI Taxonomy" id="303405"/>
    <lineage>
        <taxon>Eukaryota</taxon>
        <taxon>Sar</taxon>
        <taxon>Stramenopiles</taxon>
        <taxon>Ochrophyta</taxon>
        <taxon>Bacillariophyta</taxon>
        <taxon>Bacillariophyceae</taxon>
        <taxon>Bacillariophycidae</taxon>
        <taxon>Bacillariales</taxon>
        <taxon>Bacillariaceae</taxon>
        <taxon>Nitzschia</taxon>
    </lineage>
</organism>
<dbReference type="EMBL" id="JAGRRH010000004">
    <property type="protein sequence ID" value="KAG7371549.1"/>
    <property type="molecule type" value="Genomic_DNA"/>
</dbReference>
<proteinExistence type="predicted"/>
<feature type="region of interest" description="Disordered" evidence="1">
    <location>
        <begin position="1"/>
        <end position="22"/>
    </location>
</feature>
<dbReference type="Proteomes" id="UP000693970">
    <property type="component" value="Unassembled WGS sequence"/>
</dbReference>
<keyword evidence="3" id="KW-1185">Reference proteome</keyword>